<feature type="non-terminal residue" evidence="1">
    <location>
        <position position="1"/>
    </location>
</feature>
<dbReference type="EMBL" id="CAJHNH020008496">
    <property type="protein sequence ID" value="CAG5136152.1"/>
    <property type="molecule type" value="Genomic_DNA"/>
</dbReference>
<gene>
    <name evidence="1" type="ORF">CUNI_LOCUS21710</name>
</gene>
<dbReference type="GO" id="GO:0005777">
    <property type="term" value="C:peroxisome"/>
    <property type="evidence" value="ECO:0007669"/>
    <property type="project" value="InterPro"/>
</dbReference>
<evidence type="ECO:0000313" key="2">
    <source>
        <dbReference type="Proteomes" id="UP000678393"/>
    </source>
</evidence>
<keyword evidence="2" id="KW-1185">Reference proteome</keyword>
<feature type="non-terminal residue" evidence="1">
    <location>
        <position position="127"/>
    </location>
</feature>
<reference evidence="1" key="1">
    <citation type="submission" date="2021-04" db="EMBL/GenBank/DDBJ databases">
        <authorList>
            <consortium name="Molecular Ecology Group"/>
        </authorList>
    </citation>
    <scope>NUCLEOTIDE SEQUENCE</scope>
</reference>
<dbReference type="Proteomes" id="UP000678393">
    <property type="component" value="Unassembled WGS sequence"/>
</dbReference>
<name>A0A8S4A7K1_9EUPU</name>
<evidence type="ECO:0000313" key="1">
    <source>
        <dbReference type="EMBL" id="CAG5136152.1"/>
    </source>
</evidence>
<organism evidence="1 2">
    <name type="scientific">Candidula unifasciata</name>
    <dbReference type="NCBI Taxonomy" id="100452"/>
    <lineage>
        <taxon>Eukaryota</taxon>
        <taxon>Metazoa</taxon>
        <taxon>Spiralia</taxon>
        <taxon>Lophotrochozoa</taxon>
        <taxon>Mollusca</taxon>
        <taxon>Gastropoda</taxon>
        <taxon>Heterobranchia</taxon>
        <taxon>Euthyneura</taxon>
        <taxon>Panpulmonata</taxon>
        <taxon>Eupulmonata</taxon>
        <taxon>Stylommatophora</taxon>
        <taxon>Helicina</taxon>
        <taxon>Helicoidea</taxon>
        <taxon>Geomitridae</taxon>
        <taxon>Candidula</taxon>
    </lineage>
</organism>
<dbReference type="PANTHER" id="PTHR14918:SF3">
    <property type="entry name" value="KICSTOR COMPLEX PROTEIN SZT2"/>
    <property type="match status" value="1"/>
</dbReference>
<dbReference type="AlphaFoldDB" id="A0A8S4A7K1"/>
<proteinExistence type="predicted"/>
<accession>A0A8S4A7K1</accession>
<sequence length="127" mass="13919">IATVSVNLVDGQGTPVKLLNCPCPSKNNMPALSDPTEFDKFVQTTVHERSASRPGPTALIQFRIWECGSCDVKMLREKLIAAVRHALCDIVMEFFMLTTPICLVPRSLMDMYAPPVSSLPASPTKTL</sequence>
<comment type="caution">
    <text evidence="1">The sequence shown here is derived from an EMBL/GenBank/DDBJ whole genome shotgun (WGS) entry which is preliminary data.</text>
</comment>
<dbReference type="OrthoDB" id="43547at2759"/>
<protein>
    <submittedName>
        <fullName evidence="1">Uncharacterized protein</fullName>
    </submittedName>
</protein>
<dbReference type="InterPro" id="IPR033228">
    <property type="entry name" value="SZT2"/>
</dbReference>
<dbReference type="PANTHER" id="PTHR14918">
    <property type="entry name" value="KICSTOR COMPLEX PROTEIN SZT2"/>
    <property type="match status" value="1"/>
</dbReference>